<sequence length="92" mass="10592">MKILGCKLPPELFALLEKGAKEQGYPTTSSFARAVLIEKLESLGYAIRPEWKDIYWGARTDLPNRTRERDKRKPEEKIKEKERAASRLSSEA</sequence>
<reference evidence="2" key="1">
    <citation type="submission" date="2020-10" db="EMBL/GenBank/DDBJ databases">
        <authorList>
            <person name="Gilroy R."/>
        </authorList>
    </citation>
    <scope>NUCLEOTIDE SEQUENCE</scope>
    <source>
        <strain evidence="2">10669</strain>
    </source>
</reference>
<protein>
    <submittedName>
        <fullName evidence="2">Uncharacterized protein</fullName>
    </submittedName>
</protein>
<comment type="caution">
    <text evidence="2">The sequence shown here is derived from an EMBL/GenBank/DDBJ whole genome shotgun (WGS) entry which is preliminary data.</text>
</comment>
<name>A0A9D1T150_9BACT</name>
<feature type="region of interest" description="Disordered" evidence="1">
    <location>
        <begin position="63"/>
        <end position="92"/>
    </location>
</feature>
<organism evidence="2 3">
    <name type="scientific">Candidatus Spyradosoma merdigallinarum</name>
    <dbReference type="NCBI Taxonomy" id="2840950"/>
    <lineage>
        <taxon>Bacteria</taxon>
        <taxon>Pseudomonadati</taxon>
        <taxon>Verrucomicrobiota</taxon>
        <taxon>Opitutia</taxon>
        <taxon>Opitutia incertae sedis</taxon>
        <taxon>Candidatus Spyradosoma</taxon>
    </lineage>
</organism>
<reference evidence="2" key="2">
    <citation type="journal article" date="2021" name="PeerJ">
        <title>Extensive microbial diversity within the chicken gut microbiome revealed by metagenomics and culture.</title>
        <authorList>
            <person name="Gilroy R."/>
            <person name="Ravi A."/>
            <person name="Getino M."/>
            <person name="Pursley I."/>
            <person name="Horton D.L."/>
            <person name="Alikhan N.F."/>
            <person name="Baker D."/>
            <person name="Gharbi K."/>
            <person name="Hall N."/>
            <person name="Watson M."/>
            <person name="Adriaenssens E.M."/>
            <person name="Foster-Nyarko E."/>
            <person name="Jarju S."/>
            <person name="Secka A."/>
            <person name="Antonio M."/>
            <person name="Oren A."/>
            <person name="Chaudhuri R.R."/>
            <person name="La Ragione R."/>
            <person name="Hildebrand F."/>
            <person name="Pallen M.J."/>
        </authorList>
    </citation>
    <scope>NUCLEOTIDE SEQUENCE</scope>
    <source>
        <strain evidence="2">10669</strain>
    </source>
</reference>
<dbReference type="EMBL" id="DVOG01000033">
    <property type="protein sequence ID" value="HIV03762.1"/>
    <property type="molecule type" value="Genomic_DNA"/>
</dbReference>
<accession>A0A9D1T150</accession>
<proteinExistence type="predicted"/>
<dbReference type="AlphaFoldDB" id="A0A9D1T150"/>
<dbReference type="Proteomes" id="UP000886812">
    <property type="component" value="Unassembled WGS sequence"/>
</dbReference>
<gene>
    <name evidence="2" type="ORF">IAC75_01255</name>
</gene>
<feature type="compositionally biased region" description="Basic and acidic residues" evidence="1">
    <location>
        <begin position="63"/>
        <end position="85"/>
    </location>
</feature>
<evidence type="ECO:0000313" key="3">
    <source>
        <dbReference type="Proteomes" id="UP000886812"/>
    </source>
</evidence>
<evidence type="ECO:0000256" key="1">
    <source>
        <dbReference type="SAM" id="MobiDB-lite"/>
    </source>
</evidence>
<evidence type="ECO:0000313" key="2">
    <source>
        <dbReference type="EMBL" id="HIV03762.1"/>
    </source>
</evidence>